<dbReference type="InterPro" id="IPR017927">
    <property type="entry name" value="FAD-bd_FR_type"/>
</dbReference>
<keyword evidence="12" id="KW-1185">Reference proteome</keyword>
<protein>
    <submittedName>
        <fullName evidence="11">Ring-1,2-phenylacetyl-CoA epoxidase subunit PaaE</fullName>
    </submittedName>
</protein>
<reference evidence="12" key="1">
    <citation type="submission" date="2016-10" db="EMBL/GenBank/DDBJ databases">
        <authorList>
            <person name="Varghese N."/>
            <person name="Submissions S."/>
        </authorList>
    </citation>
    <scope>NUCLEOTIDE SEQUENCE [LARGE SCALE GENOMIC DNA]</scope>
    <source>
        <strain evidence="12">XJ109</strain>
    </source>
</reference>
<evidence type="ECO:0000256" key="8">
    <source>
        <dbReference type="ARBA" id="ARBA00023014"/>
    </source>
</evidence>
<dbReference type="AlphaFoldDB" id="A0A1I4SA50"/>
<evidence type="ECO:0000259" key="10">
    <source>
        <dbReference type="PROSITE" id="PS51384"/>
    </source>
</evidence>
<dbReference type="RefSeq" id="WP_092905512.1">
    <property type="nucleotide sequence ID" value="NZ_FOUZ01000001.1"/>
</dbReference>
<dbReference type="SUPFAM" id="SSF52343">
    <property type="entry name" value="Ferredoxin reductase-like, C-terminal NADP-linked domain"/>
    <property type="match status" value="1"/>
</dbReference>
<feature type="domain" description="FAD-binding FR-type" evidence="10">
    <location>
        <begin position="1"/>
        <end position="101"/>
    </location>
</feature>
<keyword evidence="2" id="KW-0285">Flavoprotein</keyword>
<feature type="domain" description="2Fe-2S ferredoxin-type" evidence="9">
    <location>
        <begin position="259"/>
        <end position="349"/>
    </location>
</feature>
<dbReference type="InterPro" id="IPR001433">
    <property type="entry name" value="OxRdtase_FAD/NAD-bd"/>
</dbReference>
<dbReference type="STRING" id="684065.SAMN05421738_101121"/>
<evidence type="ECO:0000256" key="1">
    <source>
        <dbReference type="ARBA" id="ARBA00001974"/>
    </source>
</evidence>
<evidence type="ECO:0000256" key="2">
    <source>
        <dbReference type="ARBA" id="ARBA00022630"/>
    </source>
</evidence>
<evidence type="ECO:0000256" key="3">
    <source>
        <dbReference type="ARBA" id="ARBA00022714"/>
    </source>
</evidence>
<dbReference type="Pfam" id="PF00175">
    <property type="entry name" value="NAD_binding_1"/>
    <property type="match status" value="1"/>
</dbReference>
<keyword evidence="4" id="KW-0479">Metal-binding</keyword>
<dbReference type="InterPro" id="IPR012675">
    <property type="entry name" value="Beta-grasp_dom_sf"/>
</dbReference>
<dbReference type="GO" id="GO:0050660">
    <property type="term" value="F:flavin adenine dinucleotide binding"/>
    <property type="evidence" value="ECO:0007669"/>
    <property type="project" value="TreeGrafter"/>
</dbReference>
<evidence type="ECO:0000313" key="12">
    <source>
        <dbReference type="Proteomes" id="UP000199149"/>
    </source>
</evidence>
<dbReference type="Gene3D" id="2.40.30.10">
    <property type="entry name" value="Translation factors"/>
    <property type="match status" value="1"/>
</dbReference>
<evidence type="ECO:0000259" key="9">
    <source>
        <dbReference type="PROSITE" id="PS51085"/>
    </source>
</evidence>
<dbReference type="PANTHER" id="PTHR47354:SF8">
    <property type="entry name" value="1,2-PHENYLACETYL-COA EPOXIDASE, SUBUNIT E"/>
    <property type="match status" value="1"/>
</dbReference>
<evidence type="ECO:0000256" key="6">
    <source>
        <dbReference type="ARBA" id="ARBA00023002"/>
    </source>
</evidence>
<dbReference type="GO" id="GO:0016491">
    <property type="term" value="F:oxidoreductase activity"/>
    <property type="evidence" value="ECO:0007669"/>
    <property type="project" value="UniProtKB-KW"/>
</dbReference>
<dbReference type="InterPro" id="IPR017938">
    <property type="entry name" value="Riboflavin_synthase-like_b-brl"/>
</dbReference>
<dbReference type="Pfam" id="PF00111">
    <property type="entry name" value="Fer2"/>
    <property type="match status" value="1"/>
</dbReference>
<dbReference type="OrthoDB" id="9789468at2"/>
<dbReference type="InterPro" id="IPR006058">
    <property type="entry name" value="2Fe2S_fd_BS"/>
</dbReference>
<dbReference type="PROSITE" id="PS51384">
    <property type="entry name" value="FAD_FR"/>
    <property type="match status" value="1"/>
</dbReference>
<dbReference type="PRINTS" id="PR00410">
    <property type="entry name" value="PHEHYDRXLASE"/>
</dbReference>
<dbReference type="PROSITE" id="PS00197">
    <property type="entry name" value="2FE2S_FER_1"/>
    <property type="match status" value="1"/>
</dbReference>
<comment type="cofactor">
    <cofactor evidence="1">
        <name>FAD</name>
        <dbReference type="ChEBI" id="CHEBI:57692"/>
    </cofactor>
</comment>
<dbReference type="EMBL" id="FOUZ01000001">
    <property type="protein sequence ID" value="SFM61365.1"/>
    <property type="molecule type" value="Genomic_DNA"/>
</dbReference>
<dbReference type="InterPro" id="IPR036010">
    <property type="entry name" value="2Fe-2S_ferredoxin-like_sf"/>
</dbReference>
<dbReference type="GO" id="GO:0046872">
    <property type="term" value="F:metal ion binding"/>
    <property type="evidence" value="ECO:0007669"/>
    <property type="project" value="UniProtKB-KW"/>
</dbReference>
<dbReference type="CDD" id="cd00207">
    <property type="entry name" value="fer2"/>
    <property type="match status" value="1"/>
</dbReference>
<evidence type="ECO:0000256" key="4">
    <source>
        <dbReference type="ARBA" id="ARBA00022723"/>
    </source>
</evidence>
<dbReference type="InterPro" id="IPR001041">
    <property type="entry name" value="2Fe-2S_ferredoxin-type"/>
</dbReference>
<gene>
    <name evidence="11" type="ORF">SAMN05421738_101121</name>
</gene>
<evidence type="ECO:0000313" key="11">
    <source>
        <dbReference type="EMBL" id="SFM61365.1"/>
    </source>
</evidence>
<keyword evidence="5" id="KW-0274">FAD</keyword>
<proteinExistence type="predicted"/>
<dbReference type="Proteomes" id="UP000199149">
    <property type="component" value="Unassembled WGS sequence"/>
</dbReference>
<organism evidence="11 12">
    <name type="scientific">Algoriella xinjiangensis</name>
    <dbReference type="NCBI Taxonomy" id="684065"/>
    <lineage>
        <taxon>Bacteria</taxon>
        <taxon>Pseudomonadati</taxon>
        <taxon>Bacteroidota</taxon>
        <taxon>Flavobacteriia</taxon>
        <taxon>Flavobacteriales</taxon>
        <taxon>Weeksellaceae</taxon>
        <taxon>Algoriella</taxon>
    </lineage>
</organism>
<dbReference type="Gene3D" id="3.10.20.30">
    <property type="match status" value="1"/>
</dbReference>
<dbReference type="Gene3D" id="3.40.50.80">
    <property type="entry name" value="Nucleotide-binding domain of ferredoxin-NADP reductase (FNR) module"/>
    <property type="match status" value="1"/>
</dbReference>
<keyword evidence="3" id="KW-0001">2Fe-2S</keyword>
<dbReference type="InterPro" id="IPR008333">
    <property type="entry name" value="Cbr1-like_FAD-bd_dom"/>
</dbReference>
<dbReference type="SUPFAM" id="SSF54292">
    <property type="entry name" value="2Fe-2S ferredoxin-like"/>
    <property type="match status" value="1"/>
</dbReference>
<accession>A0A1I4SA50</accession>
<name>A0A1I4SA50_9FLAO</name>
<evidence type="ECO:0000256" key="7">
    <source>
        <dbReference type="ARBA" id="ARBA00023004"/>
    </source>
</evidence>
<keyword evidence="7" id="KW-0408">Iron</keyword>
<dbReference type="SUPFAM" id="SSF63380">
    <property type="entry name" value="Riboflavin synthase domain-like"/>
    <property type="match status" value="1"/>
</dbReference>
<dbReference type="PANTHER" id="PTHR47354">
    <property type="entry name" value="NADH OXIDOREDUCTASE HCR"/>
    <property type="match status" value="1"/>
</dbReference>
<dbReference type="InterPro" id="IPR050415">
    <property type="entry name" value="MRET"/>
</dbReference>
<keyword evidence="8" id="KW-0411">Iron-sulfur</keyword>
<evidence type="ECO:0000256" key="5">
    <source>
        <dbReference type="ARBA" id="ARBA00022827"/>
    </source>
</evidence>
<sequence>MNFNLLTVKEIIKLTDDAVQISFDVPEELHTAYNFLPGQYITLNINGERRDYSLCTSPNDKKWSIGVKSQPNGKISTYLFNEVKVGDQLEVSTPSGRFTIPTKPNEKRTLIAFTAGSGITPIMSMLEFTLQTEEWVNFHIFYVNKDENSIMFKERLTQLKQQYPNNVFIHHFYTRQEQENFIYNGRIDEKKFDLILNQIIDINEVDEAMVCGPEEMILTLAKKINEAGIIEKRIHFELFNPSIKSENIFTKHDDGPQTVQVSVTLDGETTEVTWDRGKNLIDTMIDAGVDAPYSCKGGVCSSCLCKITEGEVHVGDNYVLTDSDYEDGMTLACISRPKTATLAIDFDDV</sequence>
<dbReference type="GO" id="GO:0051537">
    <property type="term" value="F:2 iron, 2 sulfur cluster binding"/>
    <property type="evidence" value="ECO:0007669"/>
    <property type="project" value="UniProtKB-KW"/>
</dbReference>
<dbReference type="CDD" id="cd06214">
    <property type="entry name" value="PA_degradation_oxidoreductase_like"/>
    <property type="match status" value="1"/>
</dbReference>
<dbReference type="PROSITE" id="PS51085">
    <property type="entry name" value="2FE2S_FER_2"/>
    <property type="match status" value="1"/>
</dbReference>
<dbReference type="InterPro" id="IPR039261">
    <property type="entry name" value="FNR_nucleotide-bd"/>
</dbReference>
<dbReference type="Pfam" id="PF00970">
    <property type="entry name" value="FAD_binding_6"/>
    <property type="match status" value="1"/>
</dbReference>
<keyword evidence="6" id="KW-0560">Oxidoreductase</keyword>